<evidence type="ECO:0000256" key="4">
    <source>
        <dbReference type="ARBA" id="ARBA00022741"/>
    </source>
</evidence>
<sequence>MNFTSLYDQGFARIAACTDVVAIADPATNADRLAEQAHRMAGRGAAVVAFPELSLTGCAIDDLLLNQRLLDATLAALARFAEATAALTPLLVVGAPLRRGNRLYDCAVVVHRGRVLGVAPKSYPQSHGGAHEKRRVASGAGLRGEIDLGRLGRVRFGDNLHFRASDVEGLDVYVQVGEDLWAPVSPGARAALAGASVIVTIAGSPVTVGSADERHLMCRSASARQAAAHVYCAAGAGESTTDLAWDGQTMIYENGVLLAEGERFADGPRASVADVDLRLLAAERLRNGSVDDNARDLAGAGLDARVEVIDVVLDPPRTDLGLAREVARFPFVPADPARLARDCSEAYAIQVAALRQRLTAIGDPRIVLGVSGGLDSTLALLVAARVMDLAGRPRTDICTVTMPGFATSAHTRDNATQLAQALGTTFETLDIRPAATQMLRDLGHAEDEYDVTFENVQAGLRADYLFRIANQRGGIVLGTGDLSELALGWCTYGVGDQMSHYAVNAGLPKTLMQHMVRWVIASGLFPEEVGVVLQSILDTEISPELIPAGEGAAPQSTQDTIGPYALHDFTLHHWLRYGFSLSRIAFLAQHAWGDAEAGGWPAGTPEDERVAYSLDEITHWLGVFCRRFMQSQFKRTASPSGPRALPSGSLSPRGDWNAPSDANARAWLADLETIPAQG</sequence>
<dbReference type="GO" id="GO:0004359">
    <property type="term" value="F:glutaminase activity"/>
    <property type="evidence" value="ECO:0007669"/>
    <property type="project" value="InterPro"/>
</dbReference>
<dbReference type="RefSeq" id="WP_119162271.1">
    <property type="nucleotide sequence ID" value="NZ_LR134442.1"/>
</dbReference>
<dbReference type="CDD" id="cd07570">
    <property type="entry name" value="GAT_Gln-NAD-synth"/>
    <property type="match status" value="1"/>
</dbReference>
<dbReference type="InterPro" id="IPR014445">
    <property type="entry name" value="Gln-dep_NAD_synthase"/>
</dbReference>
<dbReference type="Pfam" id="PF02540">
    <property type="entry name" value="NAD_synthase"/>
    <property type="match status" value="1"/>
</dbReference>
<feature type="binding site" evidence="7">
    <location>
        <position position="484"/>
    </location>
    <ligand>
        <name>deamido-NAD(+)</name>
        <dbReference type="ChEBI" id="CHEBI:58437"/>
        <note>ligand shared between two neighboring subunits</note>
    </ligand>
</feature>
<dbReference type="FunFam" id="3.40.50.620:FF:000155">
    <property type="entry name" value="Glutamine-dependent NAD(+) synthetase"/>
    <property type="match status" value="1"/>
</dbReference>
<comment type="pathway">
    <text evidence="1 7 8">Cofactor biosynthesis; NAD(+) biosynthesis; NAD(+) from deamido-NAD(+) (L-Gln route): step 1/1.</text>
</comment>
<feature type="binding site" evidence="7">
    <location>
        <position position="455"/>
    </location>
    <ligand>
        <name>deamido-NAD(+)</name>
        <dbReference type="ChEBI" id="CHEBI:58437"/>
        <note>ligand shared between two neighboring subunits</note>
    </ligand>
</feature>
<keyword evidence="6 7" id="KW-0520">NAD</keyword>
<dbReference type="CDD" id="cd00553">
    <property type="entry name" value="NAD_synthase"/>
    <property type="match status" value="1"/>
</dbReference>
<reference evidence="13" key="1">
    <citation type="submission" date="2018-08" db="EMBL/GenBank/DDBJ databases">
        <authorList>
            <person name="Ferrada E.E."/>
            <person name="Latorre B.A."/>
        </authorList>
    </citation>
    <scope>NUCLEOTIDE SEQUENCE [LARGE SCALE GENOMIC DNA]</scope>
    <source>
        <strain evidence="13">Propionibacterium_australiense1</strain>
    </source>
</reference>
<dbReference type="Gene3D" id="3.60.110.10">
    <property type="entry name" value="Carbon-nitrogen hydrolase"/>
    <property type="match status" value="1"/>
</dbReference>
<evidence type="ECO:0000256" key="7">
    <source>
        <dbReference type="HAMAP-Rule" id="MF_02090"/>
    </source>
</evidence>
<dbReference type="InterPro" id="IPR022310">
    <property type="entry name" value="NAD/GMP_synthase"/>
</dbReference>
<dbReference type="InterPro" id="IPR003010">
    <property type="entry name" value="C-N_Hydrolase"/>
</dbReference>
<comment type="similarity">
    <text evidence="2 7 8">In the C-terminal section; belongs to the NAD synthetase family.</text>
</comment>
<evidence type="ECO:0000256" key="5">
    <source>
        <dbReference type="ARBA" id="ARBA00022840"/>
    </source>
</evidence>
<comment type="function">
    <text evidence="7">Catalyzes the ATP-dependent amidation of deamido-NAD to form NAD. Uses L-glutamine as a nitrogen source.</text>
</comment>
<dbReference type="GO" id="GO:0005524">
    <property type="term" value="F:ATP binding"/>
    <property type="evidence" value="ECO:0007669"/>
    <property type="project" value="UniProtKB-UniRule"/>
</dbReference>
<feature type="binding site" evidence="7">
    <location>
        <position position="634"/>
    </location>
    <ligand>
        <name>deamido-NAD(+)</name>
        <dbReference type="ChEBI" id="CHEBI:58437"/>
        <note>ligand shared between two neighboring subunits</note>
    </ligand>
</feature>
<dbReference type="FunFam" id="1.10.10.1140:FF:000001">
    <property type="entry name" value="Glutamine-dependent NAD(+) synthetase"/>
    <property type="match status" value="1"/>
</dbReference>
<dbReference type="Gene3D" id="3.40.50.620">
    <property type="entry name" value="HUPs"/>
    <property type="match status" value="1"/>
</dbReference>
<evidence type="ECO:0000313" key="13">
    <source>
        <dbReference type="EMBL" id="SYZ33940.1"/>
    </source>
</evidence>
<dbReference type="PROSITE" id="PS50263">
    <property type="entry name" value="CN_HYDROLASE"/>
    <property type="match status" value="1"/>
</dbReference>
<feature type="region of interest" description="Disordered" evidence="10">
    <location>
        <begin position="636"/>
        <end position="658"/>
    </location>
</feature>
<dbReference type="PIRSF" id="PIRSF006630">
    <property type="entry name" value="NADS_GAT"/>
    <property type="match status" value="1"/>
</dbReference>
<comment type="catalytic activity">
    <reaction evidence="7 8">
        <text>deamido-NAD(+) + L-glutamine + ATP + H2O = L-glutamate + AMP + diphosphate + NAD(+) + H(+)</text>
        <dbReference type="Rhea" id="RHEA:24384"/>
        <dbReference type="ChEBI" id="CHEBI:15377"/>
        <dbReference type="ChEBI" id="CHEBI:15378"/>
        <dbReference type="ChEBI" id="CHEBI:29985"/>
        <dbReference type="ChEBI" id="CHEBI:30616"/>
        <dbReference type="ChEBI" id="CHEBI:33019"/>
        <dbReference type="ChEBI" id="CHEBI:57540"/>
        <dbReference type="ChEBI" id="CHEBI:58359"/>
        <dbReference type="ChEBI" id="CHEBI:58437"/>
        <dbReference type="ChEBI" id="CHEBI:456215"/>
        <dbReference type="EC" id="6.3.5.1"/>
    </reaction>
</comment>
<dbReference type="Pfam" id="PF00795">
    <property type="entry name" value="CN_hydrolase"/>
    <property type="match status" value="1"/>
</dbReference>
<feature type="binding site" evidence="7">
    <location>
        <begin position="489"/>
        <end position="492"/>
    </location>
    <ligand>
        <name>deamido-NAD(+)</name>
        <dbReference type="ChEBI" id="CHEBI:58437"/>
        <note>ligand shared between two neighboring subunits</note>
    </ligand>
</feature>
<dbReference type="GO" id="GO:0003952">
    <property type="term" value="F:NAD+ synthase (glutamine-hydrolyzing) activity"/>
    <property type="evidence" value="ECO:0007669"/>
    <property type="project" value="UniProtKB-UniRule"/>
</dbReference>
<dbReference type="GO" id="GO:0005737">
    <property type="term" value="C:cytoplasm"/>
    <property type="evidence" value="ECO:0007669"/>
    <property type="project" value="InterPro"/>
</dbReference>
<evidence type="ECO:0000256" key="6">
    <source>
        <dbReference type="ARBA" id="ARBA00023027"/>
    </source>
</evidence>
<dbReference type="InterPro" id="IPR003694">
    <property type="entry name" value="NAD_synthase"/>
</dbReference>
<dbReference type="HAMAP" id="MF_02090">
    <property type="entry name" value="NadE_glutamine_dep"/>
    <property type="match status" value="1"/>
</dbReference>
<keyword evidence="5 7" id="KW-0067">ATP-binding</keyword>
<evidence type="ECO:0000256" key="3">
    <source>
        <dbReference type="ARBA" id="ARBA00022598"/>
    </source>
</evidence>
<evidence type="ECO:0000256" key="9">
    <source>
        <dbReference type="RuleBase" id="RU003811"/>
    </source>
</evidence>
<dbReference type="OrthoDB" id="9760188at2"/>
<feature type="binding site" evidence="7">
    <location>
        <position position="479"/>
    </location>
    <ligand>
        <name>ATP</name>
        <dbReference type="ChEBI" id="CHEBI:30616"/>
    </ligand>
</feature>
<protein>
    <recommendedName>
        <fullName evidence="7 8">Glutamine-dependent NAD(+) synthetase</fullName>
        <ecNumber evidence="7 8">6.3.5.1</ecNumber>
    </recommendedName>
    <alternativeName>
        <fullName evidence="7 8">NAD(+) synthase [glutamine-hydrolyzing]</fullName>
    </alternativeName>
</protein>
<dbReference type="AlphaFoldDB" id="A0A383S7F6"/>
<proteinExistence type="inferred from homology"/>
<dbReference type="EMBL" id="RCIW01000014">
    <property type="protein sequence ID" value="RLP08400.1"/>
    <property type="molecule type" value="Genomic_DNA"/>
</dbReference>
<evidence type="ECO:0000259" key="11">
    <source>
        <dbReference type="PROSITE" id="PS50263"/>
    </source>
</evidence>
<evidence type="ECO:0000313" key="15">
    <source>
        <dbReference type="Proteomes" id="UP000279336"/>
    </source>
</evidence>
<dbReference type="UniPathway" id="UPA00253">
    <property type="reaction ID" value="UER00334"/>
</dbReference>
<dbReference type="GO" id="GO:0009435">
    <property type="term" value="P:NAD+ biosynthetic process"/>
    <property type="evidence" value="ECO:0007669"/>
    <property type="project" value="UniProtKB-UniRule"/>
</dbReference>
<dbReference type="NCBIfam" id="TIGR00552">
    <property type="entry name" value="nadE"/>
    <property type="match status" value="1"/>
</dbReference>
<evidence type="ECO:0000256" key="10">
    <source>
        <dbReference type="SAM" id="MobiDB-lite"/>
    </source>
</evidence>
<dbReference type="PANTHER" id="PTHR23090">
    <property type="entry name" value="NH 3 /GLUTAMINE-DEPENDENT NAD + SYNTHETASE"/>
    <property type="match status" value="1"/>
</dbReference>
<dbReference type="InterPro" id="IPR036526">
    <property type="entry name" value="C-N_Hydrolase_sf"/>
</dbReference>
<reference evidence="14" key="2">
    <citation type="submission" date="2018-08" db="EMBL/GenBank/DDBJ databases">
        <authorList>
            <person name="Hornung B."/>
        </authorList>
    </citation>
    <scope>NUCLEOTIDE SEQUENCE [LARGE SCALE GENOMIC DNA]</scope>
</reference>
<dbReference type="SUPFAM" id="SSF52402">
    <property type="entry name" value="Adenine nucleotide alpha hydrolases-like"/>
    <property type="match status" value="1"/>
</dbReference>
<accession>A0A383S7F6</accession>
<dbReference type="InterPro" id="IPR041856">
    <property type="entry name" value="NAD+_synth_C"/>
</dbReference>
<keyword evidence="4 7" id="KW-0547">Nucleotide-binding</keyword>
<dbReference type="Proteomes" id="UP000263928">
    <property type="component" value="Unassembled WGS sequence"/>
</dbReference>
<gene>
    <name evidence="7" type="primary">nadE</name>
    <name evidence="12" type="ORF">D7U36_09720</name>
    <name evidence="13" type="ORF">PROPAUS_1896</name>
</gene>
<feature type="domain" description="CN hydrolase" evidence="11">
    <location>
        <begin position="12"/>
        <end position="277"/>
    </location>
</feature>
<evidence type="ECO:0000256" key="2">
    <source>
        <dbReference type="ARBA" id="ARBA00007145"/>
    </source>
</evidence>
<dbReference type="EC" id="6.3.5.1" evidence="7 8"/>
<dbReference type="GO" id="GO:0008795">
    <property type="term" value="F:NAD+ synthase activity"/>
    <property type="evidence" value="ECO:0007669"/>
    <property type="project" value="UniProtKB-UniRule"/>
</dbReference>
<evidence type="ECO:0000256" key="8">
    <source>
        <dbReference type="PIRNR" id="PIRNR006630"/>
    </source>
</evidence>
<feature type="active site" description="For glutaminase activity" evidence="7">
    <location>
        <position position="121"/>
    </location>
</feature>
<keyword evidence="14" id="KW-1185">Reference proteome</keyword>
<comment type="similarity">
    <text evidence="9">Belongs to the NAD synthetase family.</text>
</comment>
<evidence type="ECO:0000313" key="12">
    <source>
        <dbReference type="EMBL" id="RLP08400.1"/>
    </source>
</evidence>
<dbReference type="PANTHER" id="PTHR23090:SF9">
    <property type="entry name" value="GLUTAMINE-DEPENDENT NAD(+) SYNTHETASE"/>
    <property type="match status" value="1"/>
</dbReference>
<dbReference type="Proteomes" id="UP000279336">
    <property type="component" value="Unassembled WGS sequence"/>
</dbReference>
<feature type="binding site" evidence="7">
    <location>
        <begin position="369"/>
        <end position="376"/>
    </location>
    <ligand>
        <name>ATP</name>
        <dbReference type="ChEBI" id="CHEBI:30616"/>
    </ligand>
</feature>
<feature type="binding site" evidence="7">
    <location>
        <position position="204"/>
    </location>
    <ligand>
        <name>L-glutamine</name>
        <dbReference type="ChEBI" id="CHEBI:58359"/>
    </ligand>
</feature>
<organism evidence="13 14">
    <name type="scientific">Propionibacterium australiense</name>
    <dbReference type="NCBI Taxonomy" id="119981"/>
    <lineage>
        <taxon>Bacteria</taxon>
        <taxon>Bacillati</taxon>
        <taxon>Actinomycetota</taxon>
        <taxon>Actinomycetes</taxon>
        <taxon>Propionibacteriales</taxon>
        <taxon>Propionibacteriaceae</taxon>
        <taxon>Propionibacterium</taxon>
    </lineage>
</organism>
<evidence type="ECO:0000313" key="14">
    <source>
        <dbReference type="Proteomes" id="UP000263928"/>
    </source>
</evidence>
<comment type="caution">
    <text evidence="7">Lacks conserved residue(s) required for the propagation of feature annotation.</text>
</comment>
<keyword evidence="3 7" id="KW-0436">Ligase</keyword>
<dbReference type="Gene3D" id="1.10.10.1140">
    <property type="entry name" value="Glutamine-dependent NAD+ synthetase, C-terminal domain"/>
    <property type="match status" value="1"/>
</dbReference>
<dbReference type="NCBIfam" id="NF002730">
    <property type="entry name" value="PRK02628.1"/>
    <property type="match status" value="1"/>
</dbReference>
<dbReference type="InterPro" id="IPR014729">
    <property type="entry name" value="Rossmann-like_a/b/a_fold"/>
</dbReference>
<feature type="active site" description="Proton acceptor; for glutaminase activity" evidence="7">
    <location>
        <position position="52"/>
    </location>
</feature>
<reference evidence="12 15" key="3">
    <citation type="submission" date="2018-10" db="EMBL/GenBank/DDBJ databases">
        <title>Propionibacterium australiense Genome Sequencing and Assembly.</title>
        <authorList>
            <person name="Bernier A.-M."/>
            <person name="Bernard K."/>
        </authorList>
    </citation>
    <scope>NUCLEOTIDE SEQUENCE [LARGE SCALE GENOMIC DNA]</scope>
    <source>
        <strain evidence="12 15">NML98A078</strain>
    </source>
</reference>
<evidence type="ECO:0000256" key="1">
    <source>
        <dbReference type="ARBA" id="ARBA00005188"/>
    </source>
</evidence>
<dbReference type="SUPFAM" id="SSF56317">
    <property type="entry name" value="Carbon-nitrogen hydrolase"/>
    <property type="match status" value="1"/>
</dbReference>
<name>A0A383S7F6_9ACTN</name>
<dbReference type="EMBL" id="UNQJ01000015">
    <property type="protein sequence ID" value="SYZ33940.1"/>
    <property type="molecule type" value="Genomic_DNA"/>
</dbReference>